<dbReference type="EMBL" id="JAAONZ010000001">
    <property type="protein sequence ID" value="NHO64081.1"/>
    <property type="molecule type" value="Genomic_DNA"/>
</dbReference>
<dbReference type="AlphaFoldDB" id="A0A9E5JRK2"/>
<keyword evidence="2" id="KW-0808">Transferase</keyword>
<evidence type="ECO:0000256" key="2">
    <source>
        <dbReference type="ARBA" id="ARBA00022679"/>
    </source>
</evidence>
<comment type="caution">
    <text evidence="5">The sequence shown here is derived from an EMBL/GenBank/DDBJ whole genome shotgun (WGS) entry which is preliminary data.</text>
</comment>
<evidence type="ECO:0000256" key="1">
    <source>
        <dbReference type="ARBA" id="ARBA00005189"/>
    </source>
</evidence>
<accession>A0A9E5JRK2</accession>
<feature type="domain" description="Phospholipid/glycerol acyltransferase" evidence="4">
    <location>
        <begin position="35"/>
        <end position="147"/>
    </location>
</feature>
<name>A0A9E5JRK2_9GAMM</name>
<sequence length="186" mass="21339">MPQRKAGMSQKFGRFMLRLMGWKLTGELPNEPKLMVILAPHTSNWDFILAVSVLLALNLKVSFMMKKEAFFWPFKNMFMNFGAIPIDRKQATDVVGQAVGWYRDHDQVWLGITPEGTRSKVYSWKTGFLRIAYDADVPVMLVGMNAPEKSIIIDKVVRATGNHELQAEEIRQYMNDKFVGINPQNQ</sequence>
<evidence type="ECO:0000313" key="5">
    <source>
        <dbReference type="EMBL" id="NHO64081.1"/>
    </source>
</evidence>
<protein>
    <submittedName>
        <fullName evidence="5">Acyltransferase</fullName>
    </submittedName>
</protein>
<dbReference type="SMART" id="SM00563">
    <property type="entry name" value="PlsC"/>
    <property type="match status" value="1"/>
</dbReference>
<evidence type="ECO:0000256" key="3">
    <source>
        <dbReference type="ARBA" id="ARBA00023315"/>
    </source>
</evidence>
<dbReference type="SUPFAM" id="SSF69593">
    <property type="entry name" value="Glycerol-3-phosphate (1)-acyltransferase"/>
    <property type="match status" value="1"/>
</dbReference>
<dbReference type="GO" id="GO:0006654">
    <property type="term" value="P:phosphatidic acid biosynthetic process"/>
    <property type="evidence" value="ECO:0007669"/>
    <property type="project" value="TreeGrafter"/>
</dbReference>
<reference evidence="5" key="1">
    <citation type="submission" date="2020-03" db="EMBL/GenBank/DDBJ databases">
        <authorList>
            <person name="Guo F."/>
        </authorList>
    </citation>
    <scope>NUCLEOTIDE SEQUENCE</scope>
    <source>
        <strain evidence="5">JCM 30134</strain>
    </source>
</reference>
<proteinExistence type="predicted"/>
<dbReference type="GO" id="GO:0003841">
    <property type="term" value="F:1-acylglycerol-3-phosphate O-acyltransferase activity"/>
    <property type="evidence" value="ECO:0007669"/>
    <property type="project" value="TreeGrafter"/>
</dbReference>
<keyword evidence="3 5" id="KW-0012">Acyltransferase</keyword>
<dbReference type="PANTHER" id="PTHR10434">
    <property type="entry name" value="1-ACYL-SN-GLYCEROL-3-PHOSPHATE ACYLTRANSFERASE"/>
    <property type="match status" value="1"/>
</dbReference>
<gene>
    <name evidence="5" type="ORF">G8770_00790</name>
</gene>
<comment type="pathway">
    <text evidence="1">Lipid metabolism.</text>
</comment>
<dbReference type="InterPro" id="IPR002123">
    <property type="entry name" value="Plipid/glycerol_acylTrfase"/>
</dbReference>
<keyword evidence="6" id="KW-1185">Reference proteome</keyword>
<dbReference type="PANTHER" id="PTHR10434:SF9">
    <property type="entry name" value="PHOSPHOLIPID_GLYCEROL ACYLTRANSFERASE DOMAIN-CONTAINING PROTEIN"/>
    <property type="match status" value="1"/>
</dbReference>
<dbReference type="Pfam" id="PF01553">
    <property type="entry name" value="Acyltransferase"/>
    <property type="match status" value="1"/>
</dbReference>
<dbReference type="Proteomes" id="UP000787472">
    <property type="component" value="Unassembled WGS sequence"/>
</dbReference>
<organism evidence="5 6">
    <name type="scientific">Pseudomaricurvus hydrocarbonicus</name>
    <dbReference type="NCBI Taxonomy" id="1470433"/>
    <lineage>
        <taxon>Bacteria</taxon>
        <taxon>Pseudomonadati</taxon>
        <taxon>Pseudomonadota</taxon>
        <taxon>Gammaproteobacteria</taxon>
        <taxon>Cellvibrionales</taxon>
        <taxon>Cellvibrionaceae</taxon>
        <taxon>Pseudomaricurvus</taxon>
    </lineage>
</organism>
<evidence type="ECO:0000259" key="4">
    <source>
        <dbReference type="SMART" id="SM00563"/>
    </source>
</evidence>
<evidence type="ECO:0000313" key="6">
    <source>
        <dbReference type="Proteomes" id="UP000787472"/>
    </source>
</evidence>